<evidence type="ECO:0000313" key="2">
    <source>
        <dbReference type="RefSeq" id="XP_033239875.1"/>
    </source>
</evidence>
<dbReference type="InterPro" id="IPR008042">
    <property type="entry name" value="Retrotrans_Pao"/>
</dbReference>
<gene>
    <name evidence="2" type="primary">LOC117184885</name>
</gene>
<dbReference type="KEGG" id="dpo:117184885"/>
<keyword evidence="1" id="KW-1185">Reference proteome</keyword>
<dbReference type="RefSeq" id="XP_033239875.1">
    <property type="nucleotide sequence ID" value="XM_033383984.1"/>
</dbReference>
<dbReference type="PANTHER" id="PTHR47331">
    <property type="entry name" value="PHD-TYPE DOMAIN-CONTAINING PROTEIN"/>
    <property type="match status" value="1"/>
</dbReference>
<dbReference type="Pfam" id="PF05380">
    <property type="entry name" value="Peptidase_A17"/>
    <property type="match status" value="1"/>
</dbReference>
<sequence>MQQFSFPRLSFLRSSNLEMHGFCDASMSAYGACIYAVSQGDNGVKANLLSSRSRVAPLKTITIPKLELRGAALLAQLMHEVSLMNFNCSYYCCCDSRVVLAWIKNQPSNFNVFVANRLSVIKELTSEMSWLHVPTYLHPADMLSRGSLPAELINSHLWKYGPTYLTACKDQWPSTPALPEPFLEARKTILITNCASRYLVEESKFVNSFPKMQRIFAVLQVLRLGIELLLRLTQQSRVSTEIRALETRKDIKASSSIVSLSPFLDDCGLLRVGGRLKNSTLDFEARHAIILSKNHSITSALIRHLHEKHLHAKTPSRY</sequence>
<accession>A0A6I8W916</accession>
<dbReference type="Proteomes" id="UP000001819">
    <property type="component" value="Chromosome X"/>
</dbReference>
<dbReference type="InParanoid" id="A0A6I8W916"/>
<protein>
    <submittedName>
        <fullName evidence="2">Uncharacterized protein</fullName>
    </submittedName>
</protein>
<organism evidence="1 2">
    <name type="scientific">Drosophila pseudoobscura pseudoobscura</name>
    <name type="common">Fruit fly</name>
    <dbReference type="NCBI Taxonomy" id="46245"/>
    <lineage>
        <taxon>Eukaryota</taxon>
        <taxon>Metazoa</taxon>
        <taxon>Ecdysozoa</taxon>
        <taxon>Arthropoda</taxon>
        <taxon>Hexapoda</taxon>
        <taxon>Insecta</taxon>
        <taxon>Pterygota</taxon>
        <taxon>Neoptera</taxon>
        <taxon>Endopterygota</taxon>
        <taxon>Diptera</taxon>
        <taxon>Brachycera</taxon>
        <taxon>Muscomorpha</taxon>
        <taxon>Ephydroidea</taxon>
        <taxon>Drosophilidae</taxon>
        <taxon>Drosophila</taxon>
        <taxon>Sophophora</taxon>
    </lineage>
</organism>
<proteinExistence type="predicted"/>
<dbReference type="AlphaFoldDB" id="A0A6I8W916"/>
<reference evidence="2" key="1">
    <citation type="submission" date="2025-08" db="UniProtKB">
        <authorList>
            <consortium name="RefSeq"/>
        </authorList>
    </citation>
    <scope>IDENTIFICATION</scope>
    <source>
        <strain evidence="2">MV-25-SWS-2005</strain>
        <tissue evidence="2">Whole body</tissue>
    </source>
</reference>
<evidence type="ECO:0000313" key="1">
    <source>
        <dbReference type="Proteomes" id="UP000001819"/>
    </source>
</evidence>
<dbReference type="PANTHER" id="PTHR47331:SF1">
    <property type="entry name" value="GAG-LIKE PROTEIN"/>
    <property type="match status" value="1"/>
</dbReference>
<name>A0A6I8W916_DROPS</name>